<name>A0A5M9GML4_9SPHI</name>
<comment type="caution">
    <text evidence="1">The sequence shown here is derived from an EMBL/GenBank/DDBJ whole genome shotgun (WGS) entry which is preliminary data.</text>
</comment>
<dbReference type="OrthoDB" id="799779at2"/>
<keyword evidence="2" id="KW-1185">Reference proteome</keyword>
<protein>
    <submittedName>
        <fullName evidence="1">Uncharacterized protein</fullName>
    </submittedName>
</protein>
<evidence type="ECO:0000313" key="1">
    <source>
        <dbReference type="EMBL" id="KAA8474034.1"/>
    </source>
</evidence>
<evidence type="ECO:0000313" key="2">
    <source>
        <dbReference type="Proteomes" id="UP000322918"/>
    </source>
</evidence>
<reference evidence="1 2" key="1">
    <citation type="submission" date="2019-09" db="EMBL/GenBank/DDBJ databases">
        <title>Pararcticibacter amylolyticus gen. nov., sp. nov., isolated from a rottenly hemp rope, and reclassification of Pedobacter tournemirensis as Pararcticibacter tournemirensis comb. nov.</title>
        <authorList>
            <person name="Cai Y."/>
        </authorList>
    </citation>
    <scope>NUCLEOTIDE SEQUENCE [LARGE SCALE GENOMIC DNA]</scope>
    <source>
        <strain evidence="1 2">TF5-37.2-LB10</strain>
    </source>
</reference>
<organism evidence="1 2">
    <name type="scientific">Arcticibacter tournemirensis</name>
    <dbReference type="NCBI Taxonomy" id="699437"/>
    <lineage>
        <taxon>Bacteria</taxon>
        <taxon>Pseudomonadati</taxon>
        <taxon>Bacteroidota</taxon>
        <taxon>Sphingobacteriia</taxon>
        <taxon>Sphingobacteriales</taxon>
        <taxon>Sphingobacteriaceae</taxon>
        <taxon>Arcticibacter</taxon>
    </lineage>
</organism>
<gene>
    <name evidence="1" type="ORF">F1649_22440</name>
</gene>
<sequence>MNNNIKKVYVLFKDTSWNHYEGYKLHDGATVKWDKKYDHVKKTLNDYKDKIQELPQESSNYMQHFLLNKKAVKYTPIKTVPLKEFGFLETNSNDLTFYGIIGDSVLIDLSRGRIYY</sequence>
<dbReference type="AlphaFoldDB" id="A0A5M9GML4"/>
<dbReference type="EMBL" id="VWNE01000067">
    <property type="protein sequence ID" value="KAA8474034.1"/>
    <property type="molecule type" value="Genomic_DNA"/>
</dbReference>
<dbReference type="RefSeq" id="WP_141813383.1">
    <property type="nucleotide sequence ID" value="NZ_VFPL01000001.1"/>
</dbReference>
<dbReference type="Proteomes" id="UP000322918">
    <property type="component" value="Unassembled WGS sequence"/>
</dbReference>
<proteinExistence type="predicted"/>
<accession>A0A5M9GML4</accession>